<keyword evidence="1" id="KW-0328">Glycosyltransferase</keyword>
<name>A0A387B7L6_9MICO</name>
<evidence type="ECO:0000256" key="1">
    <source>
        <dbReference type="ARBA" id="ARBA00022676"/>
    </source>
</evidence>
<evidence type="ECO:0000313" key="6">
    <source>
        <dbReference type="Proteomes" id="UP000278886"/>
    </source>
</evidence>
<dbReference type="InterPro" id="IPR049625">
    <property type="entry name" value="Glyco_transf_61_cat"/>
</dbReference>
<evidence type="ECO:0000256" key="2">
    <source>
        <dbReference type="ARBA" id="ARBA00022679"/>
    </source>
</evidence>
<proteinExistence type="predicted"/>
<evidence type="ECO:0000259" key="4">
    <source>
        <dbReference type="Pfam" id="PF04577"/>
    </source>
</evidence>
<keyword evidence="6" id="KW-1185">Reference proteome</keyword>
<evidence type="ECO:0000256" key="3">
    <source>
        <dbReference type="ARBA" id="ARBA00023180"/>
    </source>
</evidence>
<feature type="domain" description="Glycosyltransferase 61 catalytic" evidence="4">
    <location>
        <begin position="351"/>
        <end position="529"/>
    </location>
</feature>
<dbReference type="Proteomes" id="UP000278886">
    <property type="component" value="Chromosome"/>
</dbReference>
<dbReference type="RefSeq" id="WP_120762694.1">
    <property type="nucleotide sequence ID" value="NZ_CP032630.1"/>
</dbReference>
<dbReference type="Pfam" id="PF04577">
    <property type="entry name" value="Glyco_transf_61"/>
    <property type="match status" value="1"/>
</dbReference>
<dbReference type="EMBL" id="CP032630">
    <property type="protein sequence ID" value="AYF98347.1"/>
    <property type="molecule type" value="Genomic_DNA"/>
</dbReference>
<dbReference type="OrthoDB" id="5116883at2"/>
<dbReference type="InterPro" id="IPR007657">
    <property type="entry name" value="Glycosyltransferase_61"/>
</dbReference>
<keyword evidence="3" id="KW-0325">Glycoprotein</keyword>
<evidence type="ECO:0000313" key="5">
    <source>
        <dbReference type="EMBL" id="AYF98347.1"/>
    </source>
</evidence>
<dbReference type="KEGG" id="lyd:D7I47_08810"/>
<dbReference type="AlphaFoldDB" id="A0A387B7L6"/>
<reference evidence="6" key="1">
    <citation type="submission" date="2018-09" db="EMBL/GenBank/DDBJ databases">
        <title>Genome sequencing of strain 2DFWR-13.</title>
        <authorList>
            <person name="Heo J."/>
            <person name="Kim S.-J."/>
            <person name="Kwon S.-W."/>
        </authorList>
    </citation>
    <scope>NUCLEOTIDE SEQUENCE [LARGE SCALE GENOMIC DNA]</scope>
    <source>
        <strain evidence="6">2DFWR-13</strain>
    </source>
</reference>
<gene>
    <name evidence="5" type="ORF">D7I47_08810</name>
</gene>
<sequence length="593" mass="65007">MSTGYRSFADRVADLAIAFRRDHQVDHLDQIRRLIEGLGSGSKPPSRRRVVYTGWVSRPFRVDRSRLLAANSGYAVAVGHPRRKELGVRGALQRFGLRVTAEGPIVGPDFRFFVSHREQDSPLPASNDLARRQLLSIGGTIEPAPNLLGYLDAIQSMPVPSESSPALWLDALVQESPALLWDFVDSPSSDGLREQMAAALATFPTNDRWADRYRLAAEGLSTEFASDLTALRVDRPVAGGSGIVPVKAVDLQVSGSRATAIEREQVLPAPDPGWLTVDDALIQDGGTVTSGDRFICYEGAADPARDFVAGQYTTTFGSSQHPEGVLLRRAASTGDPIDEAILLAGRSDANWFHWMVEYLPRVVGIPETVRSNVPLLVTPRVPPTGIQALRDVSDRPLVFIDPDVAQAVSRLHVAAPPVEVLDTTKIPWADGIRANRAPLDELRRQWGVDTARNHAGRQIFVTRRSRHRGITNEHLLARIARRHGLEVVDPSGLDYFEQRKLFADAEVLVGASGAVMANYLFMRPGSRILALTSRQLADFVLPAVLASIAGCSFEYLLGSSAARLSELPDRNHWIHADFSVPTNEFDLALRNFL</sequence>
<protein>
    <submittedName>
        <fullName evidence="5">Glycosyltransferase family 61 protein</fullName>
    </submittedName>
</protein>
<accession>A0A387B7L6</accession>
<keyword evidence="2 5" id="KW-0808">Transferase</keyword>
<dbReference type="PANTHER" id="PTHR20961">
    <property type="entry name" value="GLYCOSYLTRANSFERASE"/>
    <property type="match status" value="1"/>
</dbReference>
<organism evidence="5 6">
    <name type="scientific">Protaetiibacter intestinalis</name>
    <dbReference type="NCBI Taxonomy" id="2419774"/>
    <lineage>
        <taxon>Bacteria</taxon>
        <taxon>Bacillati</taxon>
        <taxon>Actinomycetota</taxon>
        <taxon>Actinomycetes</taxon>
        <taxon>Micrococcales</taxon>
        <taxon>Microbacteriaceae</taxon>
        <taxon>Protaetiibacter</taxon>
    </lineage>
</organism>
<dbReference type="GO" id="GO:0016757">
    <property type="term" value="F:glycosyltransferase activity"/>
    <property type="evidence" value="ECO:0007669"/>
    <property type="project" value="UniProtKB-KW"/>
</dbReference>